<protein>
    <submittedName>
        <fullName evidence="1">Uncharacterized protein</fullName>
    </submittedName>
</protein>
<organism evidence="1 2">
    <name type="scientific">Leucogyrophana mollusca</name>
    <dbReference type="NCBI Taxonomy" id="85980"/>
    <lineage>
        <taxon>Eukaryota</taxon>
        <taxon>Fungi</taxon>
        <taxon>Dikarya</taxon>
        <taxon>Basidiomycota</taxon>
        <taxon>Agaricomycotina</taxon>
        <taxon>Agaricomycetes</taxon>
        <taxon>Agaricomycetidae</taxon>
        <taxon>Boletales</taxon>
        <taxon>Boletales incertae sedis</taxon>
        <taxon>Leucogyrophana</taxon>
    </lineage>
</organism>
<name>A0ACB8BX63_9AGAM</name>
<sequence length="953" mass="101412">MASSFRLASVSNAALVLLTYLSHTYAQQISVNTAVPPLQWLNITNLLQGATAPPLKDASIGYDDTTRQLIIFGGESSSGIPTQQTFLLNLATLVWSTPAPLPNLPQGSPPARSMAVGGEDLSSSYRSAHLIIGGQGANGEALSDAWEFDYQDQFWSAVQLSGTGPPARWSASGGRDYRIPADTSSTNTTFYMSGGTDGTSMFPLSDVWELSMSGTISANLATNNLYGTWTNAPIKTVGSGGYSVDQASTVLSSSIVSVSGCNTTDDTSESCAEGSSYVMNSASSAEISPPACPVPRYGGALAPNFCSYPAAAYSTQVFLLLGTFNSSFWDDQGGLQKGEVAVLDIETGSWSRILPAGDPGTTGIPAFPSPREGAVALSFATALVGDDRAIASDTIVFGGKDESGTYLNEVWILRAYNGSISSSNGSWGAPDGDLQTGVNANGAGVTIQYMTQCAVELMTPTATAPSATSTAPSQESFQTYDVSFAHKLLAPLSIALLLPAILLSRVALPSAQASRPVDRNMALLYLSGLVALAAYGAGIGGLISSFTSISSTMTMFKRAPSGTILRTGHGVAGLALIVGLYALVPFLYILSFCATSSNRPPKVIVDHSEPPASRANSTDTAEKLAAYTAAQRTEYPPASPSSPRARLHSWGGSSFWLGRSSREGRASTDSESVHSAGPQRAFEVVNRPARTRRASSQGLAHPSMDVYQRVPVAPRSLGDVDWLDRRRSLNAVNELDYAVHQGNRANGFSSSSTPPTIDVLSTRALVPHANFPRAIYEIPQPFETCLRILFHALVLALCILSLAALWYRATKALFAVFLLWTVLFYCSLFALAWNGRPRKSILTALIARLRAQPPPPAGSPGTPTSRPLSMVGNEQYPFPTDTRGPYLHQPPYRPAGHDDVSTSHGGPRSVETDDDDEDVDEETRQRRIEEEMGRREVSIVTVPKRRLWITNPS</sequence>
<gene>
    <name evidence="1" type="ORF">BV22DRAFT_1080880</name>
</gene>
<evidence type="ECO:0000313" key="1">
    <source>
        <dbReference type="EMBL" id="KAH7929432.1"/>
    </source>
</evidence>
<dbReference type="EMBL" id="MU266341">
    <property type="protein sequence ID" value="KAH7929432.1"/>
    <property type="molecule type" value="Genomic_DNA"/>
</dbReference>
<accession>A0ACB8BX63</accession>
<keyword evidence="2" id="KW-1185">Reference proteome</keyword>
<comment type="caution">
    <text evidence="1">The sequence shown here is derived from an EMBL/GenBank/DDBJ whole genome shotgun (WGS) entry which is preliminary data.</text>
</comment>
<proteinExistence type="predicted"/>
<evidence type="ECO:0000313" key="2">
    <source>
        <dbReference type="Proteomes" id="UP000790709"/>
    </source>
</evidence>
<reference evidence="1" key="1">
    <citation type="journal article" date="2021" name="New Phytol.">
        <title>Evolutionary innovations through gain and loss of genes in the ectomycorrhizal Boletales.</title>
        <authorList>
            <person name="Wu G."/>
            <person name="Miyauchi S."/>
            <person name="Morin E."/>
            <person name="Kuo A."/>
            <person name="Drula E."/>
            <person name="Varga T."/>
            <person name="Kohler A."/>
            <person name="Feng B."/>
            <person name="Cao Y."/>
            <person name="Lipzen A."/>
            <person name="Daum C."/>
            <person name="Hundley H."/>
            <person name="Pangilinan J."/>
            <person name="Johnson J."/>
            <person name="Barry K."/>
            <person name="LaButti K."/>
            <person name="Ng V."/>
            <person name="Ahrendt S."/>
            <person name="Min B."/>
            <person name="Choi I.G."/>
            <person name="Park H."/>
            <person name="Plett J.M."/>
            <person name="Magnuson J."/>
            <person name="Spatafora J.W."/>
            <person name="Nagy L.G."/>
            <person name="Henrissat B."/>
            <person name="Grigoriev I.V."/>
            <person name="Yang Z.L."/>
            <person name="Xu J."/>
            <person name="Martin F.M."/>
        </authorList>
    </citation>
    <scope>NUCLEOTIDE SEQUENCE</scope>
    <source>
        <strain evidence="1">KUC20120723A-06</strain>
    </source>
</reference>
<dbReference type="Proteomes" id="UP000790709">
    <property type="component" value="Unassembled WGS sequence"/>
</dbReference>